<evidence type="ECO:0000313" key="15">
    <source>
        <dbReference type="Proteomes" id="UP000265140"/>
    </source>
</evidence>
<evidence type="ECO:0000256" key="1">
    <source>
        <dbReference type="ARBA" id="ARBA00004141"/>
    </source>
</evidence>
<keyword evidence="9 12" id="KW-0675">Receptor</keyword>
<dbReference type="Bgee" id="ENSELUG00000026433">
    <property type="expression patterns" value="Expressed in pharyngeal gill"/>
</dbReference>
<comment type="similarity">
    <text evidence="2 11">Belongs to the G-protein coupled receptor T2R family.</text>
</comment>
<dbReference type="InParanoid" id="A0A6Q2ZIH5"/>
<feature type="transmembrane region" description="Helical" evidence="13">
    <location>
        <begin position="262"/>
        <end position="284"/>
    </location>
</feature>
<keyword evidence="4 12" id="KW-0716">Sensory transduction</keyword>
<dbReference type="GO" id="GO:0033038">
    <property type="term" value="F:bitter taste receptor activity"/>
    <property type="evidence" value="ECO:0007669"/>
    <property type="project" value="InterPro"/>
</dbReference>
<evidence type="ECO:0000256" key="5">
    <source>
        <dbReference type="ARBA" id="ARBA00022692"/>
    </source>
</evidence>
<organism evidence="14 15">
    <name type="scientific">Esox lucius</name>
    <name type="common">Northern pike</name>
    <dbReference type="NCBI Taxonomy" id="8010"/>
    <lineage>
        <taxon>Eukaryota</taxon>
        <taxon>Metazoa</taxon>
        <taxon>Chordata</taxon>
        <taxon>Craniata</taxon>
        <taxon>Vertebrata</taxon>
        <taxon>Euteleostomi</taxon>
        <taxon>Actinopterygii</taxon>
        <taxon>Neopterygii</taxon>
        <taxon>Teleostei</taxon>
        <taxon>Protacanthopterygii</taxon>
        <taxon>Esociformes</taxon>
        <taxon>Esocidae</taxon>
        <taxon>Esox</taxon>
    </lineage>
</organism>
<feature type="transmembrane region" description="Helical" evidence="13">
    <location>
        <begin position="127"/>
        <end position="150"/>
    </location>
</feature>
<keyword evidence="6 13" id="KW-1133">Transmembrane helix</keyword>
<keyword evidence="15" id="KW-1185">Reference proteome</keyword>
<dbReference type="Ensembl" id="ENSELUT00000071481.2">
    <property type="protein sequence ID" value="ENSELUP00000077678.2"/>
    <property type="gene ID" value="ENSELUG00000026433.2"/>
</dbReference>
<feature type="transmembrane region" description="Helical" evidence="13">
    <location>
        <begin position="52"/>
        <end position="75"/>
    </location>
</feature>
<proteinExistence type="inferred from homology"/>
<name>A0A6Q2ZIH5_ESOLU</name>
<dbReference type="OMA" id="GHVNHEL"/>
<keyword evidence="7 12" id="KW-0297">G-protein coupled receptor</keyword>
<reference evidence="14" key="2">
    <citation type="submission" date="2020-02" db="EMBL/GenBank/DDBJ databases">
        <title>Esox lucius (northern pike) genome, fEsoLuc1, primary haplotype.</title>
        <authorList>
            <person name="Myers G."/>
            <person name="Karagic N."/>
            <person name="Meyer A."/>
            <person name="Pippel M."/>
            <person name="Reichard M."/>
            <person name="Winkler S."/>
            <person name="Tracey A."/>
            <person name="Sims Y."/>
            <person name="Howe K."/>
            <person name="Rhie A."/>
            <person name="Formenti G."/>
            <person name="Durbin R."/>
            <person name="Fedrigo O."/>
            <person name="Jarvis E.D."/>
        </authorList>
    </citation>
    <scope>NUCLEOTIDE SEQUENCE [LARGE SCALE GENOMIC DNA]</scope>
</reference>
<dbReference type="GO" id="GO:0016020">
    <property type="term" value="C:membrane"/>
    <property type="evidence" value="ECO:0007669"/>
    <property type="project" value="UniProtKB-SubCell"/>
</dbReference>
<dbReference type="GeneTree" id="ENSGT00530000065251"/>
<reference evidence="15" key="1">
    <citation type="journal article" date="2014" name="PLoS ONE">
        <title>The genome and linkage map of the northern pike (Esox lucius): conserved synteny revealed between the salmonid sister group and the Neoteleostei.</title>
        <authorList>
            <person name="Rondeau E.B."/>
            <person name="Minkley D.R."/>
            <person name="Leong J.S."/>
            <person name="Messmer A.M."/>
            <person name="Jantzen J.R."/>
            <person name="von Schalburg K.R."/>
            <person name="Lemon C."/>
            <person name="Bird N.H."/>
            <person name="Koop B.F."/>
        </authorList>
    </citation>
    <scope>NUCLEOTIDE SEQUENCE</scope>
</reference>
<evidence type="ECO:0000256" key="7">
    <source>
        <dbReference type="ARBA" id="ARBA00023040"/>
    </source>
</evidence>
<evidence type="ECO:0000256" key="6">
    <source>
        <dbReference type="ARBA" id="ARBA00022989"/>
    </source>
</evidence>
<reference evidence="14" key="3">
    <citation type="submission" date="2025-08" db="UniProtKB">
        <authorList>
            <consortium name="Ensembl"/>
        </authorList>
    </citation>
    <scope>IDENTIFICATION</scope>
</reference>
<feature type="transmembrane region" description="Helical" evidence="13">
    <location>
        <begin position="226"/>
        <end position="250"/>
    </location>
</feature>
<evidence type="ECO:0000256" key="9">
    <source>
        <dbReference type="ARBA" id="ARBA00023170"/>
    </source>
</evidence>
<dbReference type="Proteomes" id="UP000265140">
    <property type="component" value="Chromosome 16"/>
</dbReference>
<evidence type="ECO:0000256" key="8">
    <source>
        <dbReference type="ARBA" id="ARBA00023136"/>
    </source>
</evidence>
<keyword evidence="3 12" id="KW-0919">Taste</keyword>
<keyword evidence="10 12" id="KW-0807">Transducer</keyword>
<evidence type="ECO:0000256" key="2">
    <source>
        <dbReference type="ARBA" id="ARBA00007376"/>
    </source>
</evidence>
<dbReference type="GO" id="GO:0004930">
    <property type="term" value="F:G protein-coupled receptor activity"/>
    <property type="evidence" value="ECO:0007669"/>
    <property type="project" value="UniProtKB-KW"/>
</dbReference>
<dbReference type="PANTHER" id="PTHR11394:SF137">
    <property type="entry name" value="C-X-C CHEMOKINE RECEPTOR TYPE 3 ISOFORM X1-RELATED"/>
    <property type="match status" value="1"/>
</dbReference>
<keyword evidence="5 12" id="KW-0812">Transmembrane</keyword>
<comment type="subcellular location">
    <subcellularLocation>
        <location evidence="1 12">Membrane</location>
        <topology evidence="1 12">Multi-pass membrane protein</topology>
    </subcellularLocation>
</comment>
<evidence type="ECO:0000256" key="13">
    <source>
        <dbReference type="SAM" id="Phobius"/>
    </source>
</evidence>
<dbReference type="PANTHER" id="PTHR11394">
    <property type="entry name" value="TASTE RECEPTOR TYPE 2"/>
    <property type="match status" value="1"/>
</dbReference>
<feature type="transmembrane region" description="Helical" evidence="13">
    <location>
        <begin position="20"/>
        <end position="40"/>
    </location>
</feature>
<evidence type="ECO:0000256" key="11">
    <source>
        <dbReference type="RuleBase" id="RU004423"/>
    </source>
</evidence>
<dbReference type="Pfam" id="PF05296">
    <property type="entry name" value="TAS2R"/>
    <property type="match status" value="1"/>
</dbReference>
<accession>A0A6Q2ZIH5</accession>
<evidence type="ECO:0000256" key="10">
    <source>
        <dbReference type="ARBA" id="ARBA00023224"/>
    </source>
</evidence>
<evidence type="ECO:0000313" key="14">
    <source>
        <dbReference type="Ensembl" id="ENSELUP00000077678.2"/>
    </source>
</evidence>
<evidence type="ECO:0000256" key="3">
    <source>
        <dbReference type="ARBA" id="ARBA00022480"/>
    </source>
</evidence>
<reference evidence="14" key="4">
    <citation type="submission" date="2025-09" db="UniProtKB">
        <authorList>
            <consortium name="Ensembl"/>
        </authorList>
    </citation>
    <scope>IDENTIFICATION</scope>
</reference>
<dbReference type="InterPro" id="IPR007960">
    <property type="entry name" value="TAS2R"/>
</dbReference>
<feature type="transmembrane region" description="Helical" evidence="13">
    <location>
        <begin position="184"/>
        <end position="205"/>
    </location>
</feature>
<protein>
    <recommendedName>
        <fullName evidence="12">Taste receptor type 2</fullName>
    </recommendedName>
</protein>
<evidence type="ECO:0000256" key="12">
    <source>
        <dbReference type="RuleBase" id="RU004424"/>
    </source>
</evidence>
<dbReference type="AlphaFoldDB" id="A0A6Q2ZIH5"/>
<sequence length="311" mass="35675">MIVNMLHRRHLPFELLNGPLAILNILANLFFAFCLACPSVPRDEIKQPLKTLLWSMICCTTIFLLTLVVEEIFWRLNSIYTCYLDEVVSFTASISMSTTVWLNFFYYTQIVPSKEVIFTYVKKNIKIILYSVLFVDRVFFLLDISIKIVAEPKGYNNSCSLITLTNDTSPGLYYAFQVSSFCKIIYVFLCLCLMVGSSWATSRYLRRHIKSMEHSGSPFSCPNLRNQVRVTVTGIMQGIFYFLCALWTFAEFICNHYSSVTFGYNVFYTVISLYMLGTTVNLGIGQFVFRQRAADIGLKVRLAIRPLPLGD</sequence>
<keyword evidence="8 12" id="KW-0472">Membrane</keyword>
<feature type="transmembrane region" description="Helical" evidence="13">
    <location>
        <begin position="87"/>
        <end position="106"/>
    </location>
</feature>
<evidence type="ECO:0000256" key="4">
    <source>
        <dbReference type="ARBA" id="ARBA00022606"/>
    </source>
</evidence>